<proteinExistence type="predicted"/>
<feature type="transmembrane region" description="Helical" evidence="1">
    <location>
        <begin position="219"/>
        <end position="245"/>
    </location>
</feature>
<comment type="caution">
    <text evidence="2">The sequence shown here is derived from an EMBL/GenBank/DDBJ whole genome shotgun (WGS) entry which is preliminary data.</text>
</comment>
<dbReference type="HOGENOM" id="CLU_086991_0_0_0"/>
<feature type="transmembrane region" description="Helical" evidence="1">
    <location>
        <begin position="186"/>
        <end position="207"/>
    </location>
</feature>
<reference evidence="2 3" key="1">
    <citation type="submission" date="2006-02" db="EMBL/GenBank/DDBJ databases">
        <authorList>
            <person name="Amann R."/>
            <person name="Ferriera S."/>
            <person name="Johnson J."/>
            <person name="Kravitz S."/>
            <person name="Halpern A."/>
            <person name="Remington K."/>
            <person name="Beeson K."/>
            <person name="Tran B."/>
            <person name="Rogers Y.-H."/>
            <person name="Friedman R."/>
            <person name="Venter J.C."/>
        </authorList>
    </citation>
    <scope>NUCLEOTIDE SEQUENCE [LARGE SCALE GENOMIC DNA]</scope>
    <source>
        <strain evidence="2 3">DSM 3645</strain>
    </source>
</reference>
<feature type="transmembrane region" description="Helical" evidence="1">
    <location>
        <begin position="65"/>
        <end position="86"/>
    </location>
</feature>
<dbReference type="OrthoDB" id="244933at2"/>
<feature type="transmembrane region" description="Helical" evidence="1">
    <location>
        <begin position="106"/>
        <end position="128"/>
    </location>
</feature>
<keyword evidence="1" id="KW-0472">Membrane</keyword>
<dbReference type="RefSeq" id="WP_002650307.1">
    <property type="nucleotide sequence ID" value="NZ_CH672376.1"/>
</dbReference>
<evidence type="ECO:0000313" key="3">
    <source>
        <dbReference type="Proteomes" id="UP000004358"/>
    </source>
</evidence>
<gene>
    <name evidence="2" type="ORF">DSM3645_12056</name>
</gene>
<sequence>MSELEQLEERGAWPFVTLRVWRRLGQIRRQWNARHHRKQLAPPETLQVARLPQLLLRGLWLPGKLNWWIGVIFAFGASLFALASSLSLWPSLANLGEVSETRIGAIYFAGSIPFTAAAYLQLFQAANAGEFGQEKPLRTKLFAWRPHDAGWLSCLLQFVGTVLFNFNTFDGMWPGLTWLQQDLLVWAPNLVGSILFLASGYLAFIEFGHAYWAWRPENLSWWIVSINLLGCVGFMLSAIFAVGLPGEPIDVAVTAATAFTLLGAICFLTGAVLMLPETAEEGIETAASAHDAITSVY</sequence>
<protein>
    <submittedName>
        <fullName evidence="2">Uncharacterized protein</fullName>
    </submittedName>
</protein>
<evidence type="ECO:0000313" key="2">
    <source>
        <dbReference type="EMBL" id="EAQ80750.1"/>
    </source>
</evidence>
<feature type="transmembrane region" description="Helical" evidence="1">
    <location>
        <begin position="149"/>
        <end position="166"/>
    </location>
</feature>
<feature type="transmembrane region" description="Helical" evidence="1">
    <location>
        <begin position="251"/>
        <end position="275"/>
    </location>
</feature>
<dbReference type="EMBL" id="AANZ01000007">
    <property type="protein sequence ID" value="EAQ80750.1"/>
    <property type="molecule type" value="Genomic_DNA"/>
</dbReference>
<dbReference type="eggNOG" id="ENOG5030Y0T">
    <property type="taxonomic scope" value="Bacteria"/>
</dbReference>
<keyword evidence="1" id="KW-0812">Transmembrane</keyword>
<dbReference type="Proteomes" id="UP000004358">
    <property type="component" value="Unassembled WGS sequence"/>
</dbReference>
<organism evidence="2 3">
    <name type="scientific">Blastopirellula marina DSM 3645</name>
    <dbReference type="NCBI Taxonomy" id="314230"/>
    <lineage>
        <taxon>Bacteria</taxon>
        <taxon>Pseudomonadati</taxon>
        <taxon>Planctomycetota</taxon>
        <taxon>Planctomycetia</taxon>
        <taxon>Pirellulales</taxon>
        <taxon>Pirellulaceae</taxon>
        <taxon>Blastopirellula</taxon>
    </lineage>
</organism>
<dbReference type="STRING" id="314230.DSM3645_12056"/>
<name>A3ZRI1_9BACT</name>
<accession>A3ZRI1</accession>
<dbReference type="AlphaFoldDB" id="A3ZRI1"/>
<keyword evidence="1" id="KW-1133">Transmembrane helix</keyword>
<evidence type="ECO:0000256" key="1">
    <source>
        <dbReference type="SAM" id="Phobius"/>
    </source>
</evidence>